<dbReference type="OrthoDB" id="581739at2759"/>
<accession>A0A9Q0H373</accession>
<reference evidence="3" key="1">
    <citation type="journal article" date="2023" name="Plant J.">
        <title>The genome of the king protea, Protea cynaroides.</title>
        <authorList>
            <person name="Chang J."/>
            <person name="Duong T.A."/>
            <person name="Schoeman C."/>
            <person name="Ma X."/>
            <person name="Roodt D."/>
            <person name="Barker N."/>
            <person name="Li Z."/>
            <person name="Van de Peer Y."/>
            <person name="Mizrachi E."/>
        </authorList>
    </citation>
    <scope>NUCLEOTIDE SEQUENCE</scope>
    <source>
        <tissue evidence="3">Young leaves</tissue>
    </source>
</reference>
<evidence type="ECO:0000313" key="4">
    <source>
        <dbReference type="Proteomes" id="UP001141806"/>
    </source>
</evidence>
<evidence type="ECO:0000313" key="3">
    <source>
        <dbReference type="EMBL" id="KAJ4956319.1"/>
    </source>
</evidence>
<dbReference type="Gene3D" id="2.100.10.30">
    <property type="entry name" value="Jacalin-like lectin domain"/>
    <property type="match status" value="1"/>
</dbReference>
<dbReference type="Pfam" id="PF01419">
    <property type="entry name" value="Jacalin"/>
    <property type="match status" value="1"/>
</dbReference>
<keyword evidence="4" id="KW-1185">Reference proteome</keyword>
<dbReference type="SMART" id="SM00915">
    <property type="entry name" value="Jacalin"/>
    <property type="match status" value="1"/>
</dbReference>
<feature type="domain" description="Jacalin-type lectin" evidence="2">
    <location>
        <begin position="41"/>
        <end position="193"/>
    </location>
</feature>
<organism evidence="3 4">
    <name type="scientific">Protea cynaroides</name>
    <dbReference type="NCBI Taxonomy" id="273540"/>
    <lineage>
        <taxon>Eukaryota</taxon>
        <taxon>Viridiplantae</taxon>
        <taxon>Streptophyta</taxon>
        <taxon>Embryophyta</taxon>
        <taxon>Tracheophyta</taxon>
        <taxon>Spermatophyta</taxon>
        <taxon>Magnoliopsida</taxon>
        <taxon>Proteales</taxon>
        <taxon>Proteaceae</taxon>
        <taxon>Protea</taxon>
    </lineage>
</organism>
<dbReference type="GO" id="GO:0030246">
    <property type="term" value="F:carbohydrate binding"/>
    <property type="evidence" value="ECO:0007669"/>
    <property type="project" value="UniProtKB-KW"/>
</dbReference>
<dbReference type="EMBL" id="JAMYWD010000011">
    <property type="protein sequence ID" value="KAJ4956319.1"/>
    <property type="molecule type" value="Genomic_DNA"/>
</dbReference>
<dbReference type="InterPro" id="IPR036404">
    <property type="entry name" value="Jacalin-like_lectin_dom_sf"/>
</dbReference>
<keyword evidence="1" id="KW-0430">Lectin</keyword>
<dbReference type="PANTHER" id="PTHR47293:SF15">
    <property type="entry name" value="JACALIN-RELATED LECTIN 19"/>
    <property type="match status" value="1"/>
</dbReference>
<protein>
    <recommendedName>
        <fullName evidence="2">Jacalin-type lectin domain-containing protein</fullName>
    </recommendedName>
</protein>
<comment type="caution">
    <text evidence="3">The sequence shown here is derived from an EMBL/GenBank/DDBJ whole genome shotgun (WGS) entry which is preliminary data.</text>
</comment>
<gene>
    <name evidence="3" type="ORF">NE237_013102</name>
</gene>
<sequence>MELQISIRLTLLLLSSSKNQDCRVRLGVSARAVRYCCEEMYRKVGPEGNHYGYSWDDGTQGKVKQIFVSYSDDGFNSIQTVLEFPRGSVLMKRHGGEGSNFTMINLEEDESIILVSGFYHLTPSSYPLRSKSSLKSLSIRTTLREYGPYTCKVVCDPNDIRHFKFEVEAGKFAGFHGLSEADCLNAIGIHVHTEAMITLEEILRQGATIDMMVNPKAPRLTLSES</sequence>
<dbReference type="AlphaFoldDB" id="A0A9Q0H373"/>
<dbReference type="SUPFAM" id="SSF51101">
    <property type="entry name" value="Mannose-binding lectins"/>
    <property type="match status" value="1"/>
</dbReference>
<dbReference type="PROSITE" id="PS51752">
    <property type="entry name" value="JACALIN_LECTIN"/>
    <property type="match status" value="1"/>
</dbReference>
<proteinExistence type="predicted"/>
<dbReference type="InterPro" id="IPR001229">
    <property type="entry name" value="Jacalin-like_lectin_dom"/>
</dbReference>
<evidence type="ECO:0000259" key="2">
    <source>
        <dbReference type="PROSITE" id="PS51752"/>
    </source>
</evidence>
<name>A0A9Q0H373_9MAGN</name>
<dbReference type="Proteomes" id="UP001141806">
    <property type="component" value="Unassembled WGS sequence"/>
</dbReference>
<evidence type="ECO:0000256" key="1">
    <source>
        <dbReference type="ARBA" id="ARBA00022734"/>
    </source>
</evidence>
<dbReference type="PANTHER" id="PTHR47293">
    <property type="entry name" value="JACALIN-RELATED LECTIN 3"/>
    <property type="match status" value="1"/>
</dbReference>